<dbReference type="SMART" id="SM00388">
    <property type="entry name" value="HisKA"/>
    <property type="match status" value="1"/>
</dbReference>
<dbReference type="EC" id="2.7.13.3" evidence="2"/>
<dbReference type="GO" id="GO:0005886">
    <property type="term" value="C:plasma membrane"/>
    <property type="evidence" value="ECO:0007669"/>
    <property type="project" value="TreeGrafter"/>
</dbReference>
<dbReference type="InterPro" id="IPR036890">
    <property type="entry name" value="HATPase_C_sf"/>
</dbReference>
<dbReference type="PANTHER" id="PTHR43047">
    <property type="entry name" value="TWO-COMPONENT HISTIDINE PROTEIN KINASE"/>
    <property type="match status" value="1"/>
</dbReference>
<dbReference type="SUPFAM" id="SSF47384">
    <property type="entry name" value="Homodimeric domain of signal transducing histidine kinase"/>
    <property type="match status" value="1"/>
</dbReference>
<dbReference type="InterPro" id="IPR029016">
    <property type="entry name" value="GAF-like_dom_sf"/>
</dbReference>
<dbReference type="Pfam" id="PF00512">
    <property type="entry name" value="HisKA"/>
    <property type="match status" value="1"/>
</dbReference>
<protein>
    <recommendedName>
        <fullName evidence="2">histidine kinase</fullName>
        <ecNumber evidence="2">2.7.13.3</ecNumber>
    </recommendedName>
</protein>
<dbReference type="CDD" id="cd00130">
    <property type="entry name" value="PAS"/>
    <property type="match status" value="2"/>
</dbReference>
<dbReference type="InterPro" id="IPR005467">
    <property type="entry name" value="His_kinase_dom"/>
</dbReference>
<dbReference type="Gene3D" id="3.30.450.20">
    <property type="entry name" value="PAS domain"/>
    <property type="match status" value="2"/>
</dbReference>
<dbReference type="Gene3D" id="3.30.450.40">
    <property type="match status" value="1"/>
</dbReference>
<reference evidence="7" key="1">
    <citation type="submission" date="2018-06" db="EMBL/GenBank/DDBJ databases">
        <authorList>
            <person name="Zhirakovskaya E."/>
        </authorList>
    </citation>
    <scope>NUCLEOTIDE SEQUENCE</scope>
</reference>
<dbReference type="InterPro" id="IPR035965">
    <property type="entry name" value="PAS-like_dom_sf"/>
</dbReference>
<sequence length="653" mass="72566">MSSVRQSDVTQIFPNAPQSVESIEWCARANFPGLKQRLPSGTQLVLICDTQTSRLSVVAHSATTVIKNSRQLVSLSNASIVSQVLESGDVSTFTLLANTREDEAVFTELFGIHHMLVVPVYRPGEILGAVVIGRARSESMFSEDEISAANQATKMLGQLLTEVRVDGVADSINTLSKNKSRAVVDMDSELQRQERFRILNEMTDSPIVVLDENLLVCEANIPAEKLFGVDAGKLLNNNLAQYFSEDVHHLQALRDIKNSGATFFEATVQKTGGETLFVDVHANLIMPDGVPMIKVFLRDVTERKMAVVSLQKANQRVIHLLESTNDAYLALDENYVITYCNRQAEQLFQILRKDVLGQILWDELPAFSTVFYEPFQLAVEKASSAAFEVHYSPLNVWVETQVYPHPDGLSIFFRDITEKKAAEAELHAHRHHLEELVRVRTADLQIMREQAEQANRAKSTFLANMSHELRTPLNAIIGYSELLRDDAKVLGAGELAVDLNKIYLSGHHLLRLINNVLDLSKIEAGKMEMKLESFNLALLVGDVSSTVGMLMKKNNNTLRVNCEDDLGEMVADSVWVRQLILNLLSNAAKFTHNGDIELNVRRTNASEEATLFFSVSDSGIGMNEAQTSVLFQAFQQAHNNTLVENEGTGLGLT</sequence>
<dbReference type="Pfam" id="PF02518">
    <property type="entry name" value="HATPase_c"/>
    <property type="match status" value="1"/>
</dbReference>
<name>A0A3B1AEG3_9ZZZZ</name>
<dbReference type="SMART" id="SM00091">
    <property type="entry name" value="PAS"/>
    <property type="match status" value="2"/>
</dbReference>
<feature type="domain" description="PAS" evidence="6">
    <location>
        <begin position="192"/>
        <end position="246"/>
    </location>
</feature>
<dbReference type="GO" id="GO:0000155">
    <property type="term" value="F:phosphorelay sensor kinase activity"/>
    <property type="evidence" value="ECO:0007669"/>
    <property type="project" value="InterPro"/>
</dbReference>
<dbReference type="Gene3D" id="3.30.565.10">
    <property type="entry name" value="Histidine kinase-like ATPase, C-terminal domain"/>
    <property type="match status" value="1"/>
</dbReference>
<dbReference type="InterPro" id="IPR036097">
    <property type="entry name" value="HisK_dim/P_sf"/>
</dbReference>
<feature type="domain" description="Histidine kinase" evidence="5">
    <location>
        <begin position="464"/>
        <end position="653"/>
    </location>
</feature>
<dbReference type="PROSITE" id="PS50109">
    <property type="entry name" value="HIS_KIN"/>
    <property type="match status" value="1"/>
</dbReference>
<gene>
    <name evidence="7" type="ORF">MNBD_GAMMA19-1537</name>
</gene>
<dbReference type="EMBL" id="UOFV01000464">
    <property type="protein sequence ID" value="VAX04319.1"/>
    <property type="molecule type" value="Genomic_DNA"/>
</dbReference>
<evidence type="ECO:0000256" key="4">
    <source>
        <dbReference type="ARBA" id="ARBA00022777"/>
    </source>
</evidence>
<dbReference type="CDD" id="cd00082">
    <property type="entry name" value="HisKA"/>
    <property type="match status" value="1"/>
</dbReference>
<dbReference type="Pfam" id="PF00989">
    <property type="entry name" value="PAS"/>
    <property type="match status" value="1"/>
</dbReference>
<dbReference type="SUPFAM" id="SSF55874">
    <property type="entry name" value="ATPase domain of HSP90 chaperone/DNA topoisomerase II/histidine kinase"/>
    <property type="match status" value="1"/>
</dbReference>
<dbReference type="GO" id="GO:0009927">
    <property type="term" value="F:histidine phosphotransfer kinase activity"/>
    <property type="evidence" value="ECO:0007669"/>
    <property type="project" value="TreeGrafter"/>
</dbReference>
<comment type="catalytic activity">
    <reaction evidence="1">
        <text>ATP + protein L-histidine = ADP + protein N-phospho-L-histidine.</text>
        <dbReference type="EC" id="2.7.13.3"/>
    </reaction>
</comment>
<dbReference type="AlphaFoldDB" id="A0A3B1AEG3"/>
<proteinExistence type="predicted"/>
<dbReference type="Gene3D" id="1.10.287.130">
    <property type="match status" value="1"/>
</dbReference>
<dbReference type="InterPro" id="IPR013656">
    <property type="entry name" value="PAS_4"/>
</dbReference>
<evidence type="ECO:0000256" key="2">
    <source>
        <dbReference type="ARBA" id="ARBA00012438"/>
    </source>
</evidence>
<accession>A0A3B1AEG3</accession>
<dbReference type="PANTHER" id="PTHR43047:SF72">
    <property type="entry name" value="OSMOSENSING HISTIDINE PROTEIN KINASE SLN1"/>
    <property type="match status" value="1"/>
</dbReference>
<dbReference type="SUPFAM" id="SSF55781">
    <property type="entry name" value="GAF domain-like"/>
    <property type="match status" value="1"/>
</dbReference>
<dbReference type="PROSITE" id="PS50112">
    <property type="entry name" value="PAS"/>
    <property type="match status" value="2"/>
</dbReference>
<evidence type="ECO:0000256" key="3">
    <source>
        <dbReference type="ARBA" id="ARBA00022679"/>
    </source>
</evidence>
<feature type="non-terminal residue" evidence="7">
    <location>
        <position position="653"/>
    </location>
</feature>
<dbReference type="InterPro" id="IPR013767">
    <property type="entry name" value="PAS_fold"/>
</dbReference>
<dbReference type="InterPro" id="IPR003661">
    <property type="entry name" value="HisK_dim/P_dom"/>
</dbReference>
<dbReference type="InterPro" id="IPR000014">
    <property type="entry name" value="PAS"/>
</dbReference>
<keyword evidence="3" id="KW-0808">Transferase</keyword>
<evidence type="ECO:0000259" key="5">
    <source>
        <dbReference type="PROSITE" id="PS50109"/>
    </source>
</evidence>
<dbReference type="Pfam" id="PF08448">
    <property type="entry name" value="PAS_4"/>
    <property type="match status" value="1"/>
</dbReference>
<dbReference type="InterPro" id="IPR003594">
    <property type="entry name" value="HATPase_dom"/>
</dbReference>
<organism evidence="7">
    <name type="scientific">hydrothermal vent metagenome</name>
    <dbReference type="NCBI Taxonomy" id="652676"/>
    <lineage>
        <taxon>unclassified sequences</taxon>
        <taxon>metagenomes</taxon>
        <taxon>ecological metagenomes</taxon>
    </lineage>
</organism>
<dbReference type="SUPFAM" id="SSF55785">
    <property type="entry name" value="PYP-like sensor domain (PAS domain)"/>
    <property type="match status" value="2"/>
</dbReference>
<evidence type="ECO:0000256" key="1">
    <source>
        <dbReference type="ARBA" id="ARBA00000085"/>
    </source>
</evidence>
<keyword evidence="4" id="KW-0418">Kinase</keyword>
<evidence type="ECO:0000259" key="6">
    <source>
        <dbReference type="PROSITE" id="PS50112"/>
    </source>
</evidence>
<dbReference type="GO" id="GO:0006355">
    <property type="term" value="P:regulation of DNA-templated transcription"/>
    <property type="evidence" value="ECO:0007669"/>
    <property type="project" value="InterPro"/>
</dbReference>
<evidence type="ECO:0000313" key="7">
    <source>
        <dbReference type="EMBL" id="VAX04319.1"/>
    </source>
</evidence>
<feature type="domain" description="PAS" evidence="6">
    <location>
        <begin position="313"/>
        <end position="358"/>
    </location>
</feature>
<dbReference type="NCBIfam" id="TIGR00229">
    <property type="entry name" value="sensory_box"/>
    <property type="match status" value="2"/>
</dbReference>
<dbReference type="SMART" id="SM00387">
    <property type="entry name" value="HATPase_c"/>
    <property type="match status" value="1"/>
</dbReference>